<evidence type="ECO:0000313" key="4">
    <source>
        <dbReference type="Proteomes" id="UP000187209"/>
    </source>
</evidence>
<sequence>MLSKSSSNFTPDIKTGASKRNKKFQQDYQNESNSEVLQNFLIDSQIKETQNKQKLYQLKRENEALKDQLQELDEQKKKLEVAKDINQRFFKKNEGEILSLKKPLDDQNYITDSMYTHESHESLRKKMRDIISEYRSEIDGLIDRTPDIQEVLKSDDSGLSRILELLKAQASIYKEEMVQKEKAYRSMQDRYHGEFELNSENHKNIRGKIQELAQDKRSDMLKKYALERKIAYVEADVELGNGYVNAQKLALTAAEEISKKIQKADNTKSLSALSTKLQRKIASSRQG</sequence>
<organism evidence="3 4">
    <name type="scientific">Stentor coeruleus</name>
    <dbReference type="NCBI Taxonomy" id="5963"/>
    <lineage>
        <taxon>Eukaryota</taxon>
        <taxon>Sar</taxon>
        <taxon>Alveolata</taxon>
        <taxon>Ciliophora</taxon>
        <taxon>Postciliodesmatophora</taxon>
        <taxon>Heterotrichea</taxon>
        <taxon>Heterotrichida</taxon>
        <taxon>Stentoridae</taxon>
        <taxon>Stentor</taxon>
    </lineage>
</organism>
<dbReference type="Proteomes" id="UP000187209">
    <property type="component" value="Unassembled WGS sequence"/>
</dbReference>
<feature type="region of interest" description="Disordered" evidence="2">
    <location>
        <begin position="1"/>
        <end position="31"/>
    </location>
</feature>
<proteinExistence type="predicted"/>
<keyword evidence="4" id="KW-1185">Reference proteome</keyword>
<evidence type="ECO:0000256" key="1">
    <source>
        <dbReference type="SAM" id="Coils"/>
    </source>
</evidence>
<feature type="coiled-coil region" evidence="1">
    <location>
        <begin position="55"/>
        <end position="85"/>
    </location>
</feature>
<feature type="compositionally biased region" description="Polar residues" evidence="2">
    <location>
        <begin position="1"/>
        <end position="10"/>
    </location>
</feature>
<name>A0A1R2BJR7_9CILI</name>
<comment type="caution">
    <text evidence="3">The sequence shown here is derived from an EMBL/GenBank/DDBJ whole genome shotgun (WGS) entry which is preliminary data.</text>
</comment>
<dbReference type="EMBL" id="MPUH01000598">
    <property type="protein sequence ID" value="OMJ77013.1"/>
    <property type="molecule type" value="Genomic_DNA"/>
</dbReference>
<gene>
    <name evidence="3" type="ORF">SteCoe_23493</name>
</gene>
<evidence type="ECO:0000313" key="3">
    <source>
        <dbReference type="EMBL" id="OMJ77013.1"/>
    </source>
</evidence>
<accession>A0A1R2BJR7</accession>
<dbReference type="OrthoDB" id="322124at2759"/>
<protein>
    <submittedName>
        <fullName evidence="3">Uncharacterized protein</fullName>
    </submittedName>
</protein>
<evidence type="ECO:0000256" key="2">
    <source>
        <dbReference type="SAM" id="MobiDB-lite"/>
    </source>
</evidence>
<reference evidence="3 4" key="1">
    <citation type="submission" date="2016-11" db="EMBL/GenBank/DDBJ databases">
        <title>The macronuclear genome of Stentor coeruleus: a giant cell with tiny introns.</title>
        <authorList>
            <person name="Slabodnick M."/>
            <person name="Ruby J.G."/>
            <person name="Reiff S.B."/>
            <person name="Swart E.C."/>
            <person name="Gosai S."/>
            <person name="Prabakaran S."/>
            <person name="Witkowska E."/>
            <person name="Larue G.E."/>
            <person name="Fisher S."/>
            <person name="Freeman R.M."/>
            <person name="Gunawardena J."/>
            <person name="Chu W."/>
            <person name="Stover N.A."/>
            <person name="Gregory B.D."/>
            <person name="Nowacki M."/>
            <person name="Derisi J."/>
            <person name="Roy S.W."/>
            <person name="Marshall W.F."/>
            <person name="Sood P."/>
        </authorList>
    </citation>
    <scope>NUCLEOTIDE SEQUENCE [LARGE SCALE GENOMIC DNA]</scope>
    <source>
        <strain evidence="3">WM001</strain>
    </source>
</reference>
<keyword evidence="1" id="KW-0175">Coiled coil</keyword>
<dbReference type="AlphaFoldDB" id="A0A1R2BJR7"/>